<keyword evidence="3" id="KW-1185">Reference proteome</keyword>
<protein>
    <submittedName>
        <fullName evidence="2">Uncharacterized protein</fullName>
    </submittedName>
</protein>
<dbReference type="Proteomes" id="UP000887226">
    <property type="component" value="Unassembled WGS sequence"/>
</dbReference>
<evidence type="ECO:0000313" key="3">
    <source>
        <dbReference type="Proteomes" id="UP000887226"/>
    </source>
</evidence>
<feature type="compositionally biased region" description="Acidic residues" evidence="1">
    <location>
        <begin position="1"/>
        <end position="10"/>
    </location>
</feature>
<name>A0A9P7Z3W6_9HELO</name>
<reference evidence="2" key="1">
    <citation type="journal article" date="2021" name="IMA Fungus">
        <title>Genomic characterization of three marine fungi, including Emericellopsis atlantica sp. nov. with signatures of a generalist lifestyle and marine biomass degradation.</title>
        <authorList>
            <person name="Hagestad O.C."/>
            <person name="Hou L."/>
            <person name="Andersen J.H."/>
            <person name="Hansen E.H."/>
            <person name="Altermark B."/>
            <person name="Li C."/>
            <person name="Kuhnert E."/>
            <person name="Cox R.J."/>
            <person name="Crous P.W."/>
            <person name="Spatafora J.W."/>
            <person name="Lail K."/>
            <person name="Amirebrahimi M."/>
            <person name="Lipzen A."/>
            <person name="Pangilinan J."/>
            <person name="Andreopoulos W."/>
            <person name="Hayes R.D."/>
            <person name="Ng V."/>
            <person name="Grigoriev I.V."/>
            <person name="Jackson S.A."/>
            <person name="Sutton T.D.S."/>
            <person name="Dobson A.D.W."/>
            <person name="Rama T."/>
        </authorList>
    </citation>
    <scope>NUCLEOTIDE SEQUENCE</scope>
    <source>
        <strain evidence="2">TRa3180A</strain>
    </source>
</reference>
<comment type="caution">
    <text evidence="2">The sequence shown here is derived from an EMBL/GenBank/DDBJ whole genome shotgun (WGS) entry which is preliminary data.</text>
</comment>
<sequence>MFQEEAEEDDRVQRPTARNNLFEELFPEEQRLPASPPPRLKKVTIKPFEWNKGLVTPALYHRGDPFNSQEGLAMYPPVEREIPIADSTPGMHVVEEEMHRDGLQPVVVVLKGASPHLEESDFFRITPKGAHIEGWTSGIIKVVQSREATTLSSLSTYYILFTSEVAALAYMDQTRRLHNLARSNLGGIMIPSTAITASSIEYEATAAIRSFSLIPGQQKLEMQKLRHPYPEAAKHMIYNHGPKHLRDLRPNQEGLVVFGLQSGIATVRDIKEVLDKDGRTRNFLWDLVPENPIVELTSLRNGQTVRPPRRMVNGGWDNLKSKENHENYVVPSRFVLKFQKTDEARRFVREWHRRPFPQPSLYGDDEDAPVVEASYLW</sequence>
<dbReference type="EMBL" id="MU253881">
    <property type="protein sequence ID" value="KAG9244821.1"/>
    <property type="molecule type" value="Genomic_DNA"/>
</dbReference>
<accession>A0A9P7Z3W6</accession>
<evidence type="ECO:0000256" key="1">
    <source>
        <dbReference type="SAM" id="MobiDB-lite"/>
    </source>
</evidence>
<organism evidence="2 3">
    <name type="scientific">Calycina marina</name>
    <dbReference type="NCBI Taxonomy" id="1763456"/>
    <lineage>
        <taxon>Eukaryota</taxon>
        <taxon>Fungi</taxon>
        <taxon>Dikarya</taxon>
        <taxon>Ascomycota</taxon>
        <taxon>Pezizomycotina</taxon>
        <taxon>Leotiomycetes</taxon>
        <taxon>Helotiales</taxon>
        <taxon>Pezizellaceae</taxon>
        <taxon>Calycina</taxon>
    </lineage>
</organism>
<dbReference type="AlphaFoldDB" id="A0A9P7Z3W6"/>
<gene>
    <name evidence="2" type="ORF">BJ878DRAFT_420544</name>
</gene>
<dbReference type="OrthoDB" id="5332316at2759"/>
<feature type="region of interest" description="Disordered" evidence="1">
    <location>
        <begin position="1"/>
        <end position="38"/>
    </location>
</feature>
<proteinExistence type="predicted"/>
<evidence type="ECO:0000313" key="2">
    <source>
        <dbReference type="EMBL" id="KAG9244821.1"/>
    </source>
</evidence>